<comment type="PTM">
    <text evidence="6">Topaquinone (TPQ) is generated by copper-dependent autoxidation of a specific tyrosyl residue.</text>
</comment>
<dbReference type="InterPro" id="IPR000269">
    <property type="entry name" value="Cu_amine_oxidase"/>
</dbReference>
<keyword evidence="11" id="KW-1185">Reference proteome</keyword>
<dbReference type="InterPro" id="IPR036460">
    <property type="entry name" value="Cu_amine_oxidase_C_sf"/>
</dbReference>
<comment type="cofactor">
    <cofactor evidence="6">
        <name>Cu cation</name>
        <dbReference type="ChEBI" id="CHEBI:23378"/>
    </cofactor>
    <text evidence="6">Contains 1 topaquinone per subunit.</text>
</comment>
<accession>A0ABQ7C9G6</accession>
<evidence type="ECO:0000259" key="9">
    <source>
        <dbReference type="Pfam" id="PF02728"/>
    </source>
</evidence>
<sequence length="947" mass="106511">MASASQKTTPCAHHGASAPPPPKLLSAVESVIRPVDSIADTAKKPANKGISVTPRSETKHPLDPLSAAEISVAVATVRAAGANPEVRDSMRFIEVASVEPEKHVVALADAYFFPPFQPSLLPRTKAGPVIPMKLPPRRARLVVYNKTSNETSVWIVELSSVHAVTRGGHHRGRVVSSQVIPDVQPPMDAEEYAECEAVVKDFPPFIEAMKRRGIDDMDLVMVDPWCVGYHSEADAPSRRLAKPLIYCRTDSDCPMENGYARPVEGIYVLVDMQNMVVIEFEDRKFVPLPPPDPLRNYTPGESRGGVDRSDVKPLEIIQPEGPSFRVRGYFVEWQKWNFRIGFTPREGLVIHSVAYVDGSRGRRPVAHRLSFVEMVVPYGDPNEPHYRKNAFDAGEDGLGKNAHSLKKGCDCLGSIKYFDAHFTNFTGGVETIENCVCLHEEDHGILWKHQDWRTGLAEVRRSRRLTVSFFCTVANYEYGFYWHFYQALSLNTLLGVDRSDVKPLEIIQPEGPSFRVRGYFVEWQKWNFRIGFTPREGLVIHSVAYVDGSRGRRPVAHRLSFVEMVVPYGDPNEPHYRKNAFDAGEDGLGKNAHSLKKGCDCLGSIKYFDAHFTNFTGGVETIENCVCLHEEDHGILWKHQDWRTGLAEVRRSRRLTVSFFCTVANYEYGFYWHFYQDGKIEAEVKLTGILSLGALQPGETRKYGTTIAPGLYAPVHQHFFIARMDMSVDCKPGEAYNQVVEVNVKVDEPGENNIHNNAFYAEEKLLRSEAEATRDCDPFSARHWIVRNTRTVNRTGQLTGYKLVPGSNCLPLARPEAKFLRRAAFLKHNLWVTRYAPDEKFPGGEFPNQNPRAGEGLATWVKQNRSLEESDVVLWYVFGITHVPRLEDWPVMPVEHIGFTLMPHGFFNCSPAVDVPPNPACELDTKDSEVKEVVAPKPLQSGLLSKL</sequence>
<feature type="domain" description="Copper amine oxidase catalytic" evidence="8">
    <location>
        <begin position="505"/>
        <end position="912"/>
    </location>
</feature>
<keyword evidence="3 6" id="KW-0801">TPQ</keyword>
<dbReference type="PANTHER" id="PTHR10638:SF81">
    <property type="entry name" value="AMINE OXIDASE"/>
    <property type="match status" value="1"/>
</dbReference>
<comment type="caution">
    <text evidence="10">The sequence shown here is derived from an EMBL/GenBank/DDBJ whole genome shotgun (WGS) entry which is preliminary data.</text>
</comment>
<evidence type="ECO:0000256" key="5">
    <source>
        <dbReference type="ARBA" id="ARBA00023008"/>
    </source>
</evidence>
<evidence type="ECO:0000259" key="8">
    <source>
        <dbReference type="Pfam" id="PF01179"/>
    </source>
</evidence>
<dbReference type="PANTHER" id="PTHR10638">
    <property type="entry name" value="COPPER AMINE OXIDASE"/>
    <property type="match status" value="1"/>
</dbReference>
<evidence type="ECO:0000313" key="11">
    <source>
        <dbReference type="Proteomes" id="UP000266723"/>
    </source>
</evidence>
<dbReference type="SUPFAM" id="SSF54416">
    <property type="entry name" value="Amine oxidase N-terminal region"/>
    <property type="match status" value="2"/>
</dbReference>
<dbReference type="Gene3D" id="2.70.98.20">
    <property type="entry name" value="Copper amine oxidase, catalytic domain"/>
    <property type="match status" value="2"/>
</dbReference>
<evidence type="ECO:0000256" key="4">
    <source>
        <dbReference type="ARBA" id="ARBA00023002"/>
    </source>
</evidence>
<evidence type="ECO:0000256" key="7">
    <source>
        <dbReference type="SAM" id="MobiDB-lite"/>
    </source>
</evidence>
<protein>
    <recommendedName>
        <fullName evidence="6">Amine oxidase</fullName>
        <ecNumber evidence="6">1.4.3.-</ecNumber>
    </recommendedName>
</protein>
<organism evidence="10 11">
    <name type="scientific">Brassica cretica</name>
    <name type="common">Mustard</name>
    <dbReference type="NCBI Taxonomy" id="69181"/>
    <lineage>
        <taxon>Eukaryota</taxon>
        <taxon>Viridiplantae</taxon>
        <taxon>Streptophyta</taxon>
        <taxon>Embryophyta</taxon>
        <taxon>Tracheophyta</taxon>
        <taxon>Spermatophyta</taxon>
        <taxon>Magnoliopsida</taxon>
        <taxon>eudicotyledons</taxon>
        <taxon>Gunneridae</taxon>
        <taxon>Pentapetalae</taxon>
        <taxon>rosids</taxon>
        <taxon>malvids</taxon>
        <taxon>Brassicales</taxon>
        <taxon>Brassicaceae</taxon>
        <taxon>Brassiceae</taxon>
        <taxon>Brassica</taxon>
    </lineage>
</organism>
<evidence type="ECO:0000256" key="1">
    <source>
        <dbReference type="ARBA" id="ARBA00007983"/>
    </source>
</evidence>
<dbReference type="Gene3D" id="3.10.450.40">
    <property type="match status" value="2"/>
</dbReference>
<evidence type="ECO:0000256" key="6">
    <source>
        <dbReference type="RuleBase" id="RU000672"/>
    </source>
</evidence>
<dbReference type="EC" id="1.4.3.-" evidence="6"/>
<evidence type="ECO:0000256" key="3">
    <source>
        <dbReference type="ARBA" id="ARBA00022772"/>
    </source>
</evidence>
<dbReference type="SUPFAM" id="SSF49998">
    <property type="entry name" value="Amine oxidase catalytic domain"/>
    <property type="match status" value="2"/>
</dbReference>
<dbReference type="NCBIfam" id="NF008559">
    <property type="entry name" value="PRK11504.1"/>
    <property type="match status" value="1"/>
</dbReference>
<feature type="domain" description="Copper amine oxidase N3-terminal" evidence="9">
    <location>
        <begin position="185"/>
        <end position="289"/>
    </location>
</feature>
<dbReference type="Pfam" id="PF02728">
    <property type="entry name" value="Cu_amine_oxidN3"/>
    <property type="match status" value="1"/>
</dbReference>
<dbReference type="InterPro" id="IPR015798">
    <property type="entry name" value="Cu_amine_oxidase_C"/>
</dbReference>
<comment type="similarity">
    <text evidence="1 6">Belongs to the copper/topaquinone oxidase family.</text>
</comment>
<keyword evidence="4 6" id="KW-0560">Oxidoreductase</keyword>
<dbReference type="Pfam" id="PF01179">
    <property type="entry name" value="Cu_amine_oxid"/>
    <property type="match status" value="2"/>
</dbReference>
<keyword evidence="2 6" id="KW-0479">Metal-binding</keyword>
<feature type="domain" description="Copper amine oxidase catalytic" evidence="8">
    <location>
        <begin position="315"/>
        <end position="488"/>
    </location>
</feature>
<feature type="region of interest" description="Disordered" evidence="7">
    <location>
        <begin position="42"/>
        <end position="61"/>
    </location>
</feature>
<proteinExistence type="inferred from homology"/>
<name>A0ABQ7C9G6_BRACR</name>
<gene>
    <name evidence="10" type="ORF">DY000_02002341</name>
</gene>
<keyword evidence="5 6" id="KW-0186">Copper</keyword>
<dbReference type="InterPro" id="IPR016182">
    <property type="entry name" value="Cu_amine_oxidase_N-reg"/>
</dbReference>
<evidence type="ECO:0000313" key="10">
    <source>
        <dbReference type="EMBL" id="KAF3547893.1"/>
    </source>
</evidence>
<feature type="region of interest" description="Disordered" evidence="7">
    <location>
        <begin position="1"/>
        <end position="24"/>
    </location>
</feature>
<evidence type="ECO:0000256" key="2">
    <source>
        <dbReference type="ARBA" id="ARBA00022723"/>
    </source>
</evidence>
<dbReference type="EMBL" id="QGKV02000832">
    <property type="protein sequence ID" value="KAF3547893.1"/>
    <property type="molecule type" value="Genomic_DNA"/>
</dbReference>
<dbReference type="InterPro" id="IPR015802">
    <property type="entry name" value="Cu_amine_oxidase_N3"/>
</dbReference>
<reference evidence="10 11" key="1">
    <citation type="journal article" date="2020" name="BMC Genomics">
        <title>Intraspecific diversification of the crop wild relative Brassica cretica Lam. using demographic model selection.</title>
        <authorList>
            <person name="Kioukis A."/>
            <person name="Michalopoulou V.A."/>
            <person name="Briers L."/>
            <person name="Pirintsos S."/>
            <person name="Studholme D.J."/>
            <person name="Pavlidis P."/>
            <person name="Sarris P.F."/>
        </authorList>
    </citation>
    <scope>NUCLEOTIDE SEQUENCE [LARGE SCALE GENOMIC DNA]</scope>
    <source>
        <strain evidence="11">cv. PFS-1207/04</strain>
    </source>
</reference>
<dbReference type="Proteomes" id="UP000266723">
    <property type="component" value="Unassembled WGS sequence"/>
</dbReference>